<dbReference type="AlphaFoldDB" id="I2FQE6"/>
<evidence type="ECO:0000313" key="3">
    <source>
        <dbReference type="Proteomes" id="UP000006174"/>
    </source>
</evidence>
<gene>
    <name evidence="2" type="ORF">UHOR_08560</name>
</gene>
<accession>I2FQE6</accession>
<organism evidence="2 3">
    <name type="scientific">Ustilago hordei</name>
    <name type="common">Barley covered smut fungus</name>
    <dbReference type="NCBI Taxonomy" id="120017"/>
    <lineage>
        <taxon>Eukaryota</taxon>
        <taxon>Fungi</taxon>
        <taxon>Dikarya</taxon>
        <taxon>Basidiomycota</taxon>
        <taxon>Ustilaginomycotina</taxon>
        <taxon>Ustilaginomycetes</taxon>
        <taxon>Ustilaginales</taxon>
        <taxon>Ustilaginaceae</taxon>
        <taxon>Ustilago</taxon>
    </lineage>
</organism>
<evidence type="ECO:0000313" key="2">
    <source>
        <dbReference type="EMBL" id="CCF49139.1"/>
    </source>
</evidence>
<dbReference type="EMBL" id="CAGI01000141">
    <property type="protein sequence ID" value="CCF49139.1"/>
    <property type="molecule type" value="Genomic_DNA"/>
</dbReference>
<keyword evidence="3" id="KW-1185">Reference proteome</keyword>
<evidence type="ECO:0000256" key="1">
    <source>
        <dbReference type="SAM" id="MobiDB-lite"/>
    </source>
</evidence>
<comment type="caution">
    <text evidence="2">The sequence shown here is derived from an EMBL/GenBank/DDBJ whole genome shotgun (WGS) entry which is preliminary data.</text>
</comment>
<protein>
    <submittedName>
        <fullName evidence="2">Uncharacterized protein</fullName>
    </submittedName>
</protein>
<sequence>MNADKAEDEDGDEVEVKGEGEGEGEGEDEGGSCNARTPVGGDKTHRKRFCRASVEEWFVWAEVCALRSSNFSLGSRRFEQERAANRRVSLPSSISRCNGSVIG</sequence>
<feature type="compositionally biased region" description="Acidic residues" evidence="1">
    <location>
        <begin position="21"/>
        <end position="30"/>
    </location>
</feature>
<proteinExistence type="predicted"/>
<feature type="region of interest" description="Disordered" evidence="1">
    <location>
        <begin position="1"/>
        <end position="46"/>
    </location>
</feature>
<dbReference type="HOGENOM" id="CLU_2265720_0_0_1"/>
<dbReference type="Proteomes" id="UP000006174">
    <property type="component" value="Unassembled WGS sequence"/>
</dbReference>
<feature type="compositionally biased region" description="Acidic residues" evidence="1">
    <location>
        <begin position="1"/>
        <end position="13"/>
    </location>
</feature>
<reference evidence="2 3" key="1">
    <citation type="journal article" date="2012" name="Plant Cell">
        <title>Genome comparison of barley and maize smut fungi reveals targeted loss of RNA silencing components and species-specific presence of transposable elements.</title>
        <authorList>
            <person name="Laurie J.D."/>
            <person name="Ali S."/>
            <person name="Linning R."/>
            <person name="Mannhaupt G."/>
            <person name="Wong P."/>
            <person name="Gueldener U."/>
            <person name="Muensterkoetter M."/>
            <person name="Moore R."/>
            <person name="Kahmann R."/>
            <person name="Bakkeren G."/>
            <person name="Schirawski J."/>
        </authorList>
    </citation>
    <scope>NUCLEOTIDE SEQUENCE [LARGE SCALE GENOMIC DNA]</scope>
    <source>
        <strain evidence="3">Uh4875-4</strain>
    </source>
</reference>
<name>I2FQE6_USTHO</name>